<keyword evidence="4" id="KW-0862">Zinc</keyword>
<gene>
    <name evidence="7" type="ORF">GMARGA_LOCUS30465</name>
</gene>
<protein>
    <submittedName>
        <fullName evidence="7">25520_t:CDS:1</fullName>
    </submittedName>
</protein>
<keyword evidence="3" id="KW-0863">Zinc-finger</keyword>
<feature type="region of interest" description="Disordered" evidence="6">
    <location>
        <begin position="1"/>
        <end position="25"/>
    </location>
</feature>
<comment type="caution">
    <text evidence="7">The sequence shown here is derived from an EMBL/GenBank/DDBJ whole genome shotgun (WGS) entry which is preliminary data.</text>
</comment>
<dbReference type="Proteomes" id="UP000789901">
    <property type="component" value="Unassembled WGS sequence"/>
</dbReference>
<dbReference type="PANTHER" id="PTHR46481">
    <property type="entry name" value="ZINC FINGER BED DOMAIN-CONTAINING PROTEIN 4"/>
    <property type="match status" value="1"/>
</dbReference>
<evidence type="ECO:0000256" key="5">
    <source>
        <dbReference type="ARBA" id="ARBA00023242"/>
    </source>
</evidence>
<dbReference type="PANTHER" id="PTHR46481:SF10">
    <property type="entry name" value="ZINC FINGER BED DOMAIN-CONTAINING PROTEIN 39"/>
    <property type="match status" value="1"/>
</dbReference>
<evidence type="ECO:0000256" key="4">
    <source>
        <dbReference type="ARBA" id="ARBA00022833"/>
    </source>
</evidence>
<keyword evidence="2" id="KW-0479">Metal-binding</keyword>
<dbReference type="SUPFAM" id="SSF53098">
    <property type="entry name" value="Ribonuclease H-like"/>
    <property type="match status" value="1"/>
</dbReference>
<comment type="subcellular location">
    <subcellularLocation>
        <location evidence="1">Nucleus</location>
    </subcellularLocation>
</comment>
<evidence type="ECO:0000256" key="2">
    <source>
        <dbReference type="ARBA" id="ARBA00022723"/>
    </source>
</evidence>
<accession>A0ABN7WGX3</accession>
<organism evidence="7 8">
    <name type="scientific">Gigaspora margarita</name>
    <dbReference type="NCBI Taxonomy" id="4874"/>
    <lineage>
        <taxon>Eukaryota</taxon>
        <taxon>Fungi</taxon>
        <taxon>Fungi incertae sedis</taxon>
        <taxon>Mucoromycota</taxon>
        <taxon>Glomeromycotina</taxon>
        <taxon>Glomeromycetes</taxon>
        <taxon>Diversisporales</taxon>
        <taxon>Gigasporaceae</taxon>
        <taxon>Gigaspora</taxon>
    </lineage>
</organism>
<feature type="compositionally biased region" description="Basic and acidic residues" evidence="6">
    <location>
        <begin position="1"/>
        <end position="13"/>
    </location>
</feature>
<evidence type="ECO:0000313" key="8">
    <source>
        <dbReference type="Proteomes" id="UP000789901"/>
    </source>
</evidence>
<name>A0ABN7WGX3_GIGMA</name>
<reference evidence="7 8" key="1">
    <citation type="submission" date="2021-06" db="EMBL/GenBank/DDBJ databases">
        <authorList>
            <person name="Kallberg Y."/>
            <person name="Tangrot J."/>
            <person name="Rosling A."/>
        </authorList>
    </citation>
    <scope>NUCLEOTIDE SEQUENCE [LARGE SCALE GENOMIC DNA]</scope>
    <source>
        <strain evidence="7 8">120-4 pot B 10/14</strain>
    </source>
</reference>
<dbReference type="EMBL" id="CAJVQB010042994">
    <property type="protein sequence ID" value="CAG8830843.1"/>
    <property type="molecule type" value="Genomic_DNA"/>
</dbReference>
<dbReference type="InterPro" id="IPR052035">
    <property type="entry name" value="ZnF_BED_domain_contain"/>
</dbReference>
<evidence type="ECO:0000313" key="7">
    <source>
        <dbReference type="EMBL" id="CAG8830843.1"/>
    </source>
</evidence>
<keyword evidence="5" id="KW-0539">Nucleus</keyword>
<sequence length="270" mass="30653">MPQKSNDKDKIEEFDSSSMNTQVQGSKKLHPSVKCKYCPKKFKCGLATHMQKYTNSCINAPESAKTIKTPKLQNSNLTQEQNSNFTQAVYSSGIPLSTFKNSFLIEFFNALQPSFQTPSRDRLSTGLLENLYEDVKNDVNHKLNNAQNITIVSDSWSNINRKAVQNFIICLPNPKIIEEKYPHIICFGCALHVINLLICDILKIDAIKSIMNIAKTAVKYFKDHTISMAKLRYIQKENYNKEIALVLPAITQWGTHFDCIKSLIESQIAI</sequence>
<dbReference type="InterPro" id="IPR012337">
    <property type="entry name" value="RNaseH-like_sf"/>
</dbReference>
<keyword evidence="8" id="KW-1185">Reference proteome</keyword>
<evidence type="ECO:0000256" key="1">
    <source>
        <dbReference type="ARBA" id="ARBA00004123"/>
    </source>
</evidence>
<evidence type="ECO:0000256" key="3">
    <source>
        <dbReference type="ARBA" id="ARBA00022771"/>
    </source>
</evidence>
<proteinExistence type="predicted"/>
<feature type="compositionally biased region" description="Polar residues" evidence="6">
    <location>
        <begin position="16"/>
        <end position="25"/>
    </location>
</feature>
<evidence type="ECO:0000256" key="6">
    <source>
        <dbReference type="SAM" id="MobiDB-lite"/>
    </source>
</evidence>